<dbReference type="Gene3D" id="3.60.10.10">
    <property type="entry name" value="Endonuclease/exonuclease/phosphatase"/>
    <property type="match status" value="1"/>
</dbReference>
<dbReference type="GO" id="GO:0006139">
    <property type="term" value="P:nucleobase-containing compound metabolic process"/>
    <property type="evidence" value="ECO:0007669"/>
    <property type="project" value="UniProtKB-ARBA"/>
</dbReference>
<dbReference type="GO" id="GO:0000175">
    <property type="term" value="F:3'-5'-RNA exonuclease activity"/>
    <property type="evidence" value="ECO:0007669"/>
    <property type="project" value="TreeGrafter"/>
</dbReference>
<keyword evidence="2" id="KW-0378">Hydrolase</keyword>
<evidence type="ECO:0000259" key="3">
    <source>
        <dbReference type="Pfam" id="PF03372"/>
    </source>
</evidence>
<protein>
    <recommendedName>
        <fullName evidence="3">Endonuclease/exonuclease/phosphatase domain-containing protein</fullName>
    </recommendedName>
</protein>
<dbReference type="PANTHER" id="PTHR12121">
    <property type="entry name" value="CARBON CATABOLITE REPRESSOR PROTEIN 4"/>
    <property type="match status" value="1"/>
</dbReference>
<organism evidence="4 5">
    <name type="scientific">Australozyma saopauloensis</name>
    <dbReference type="NCBI Taxonomy" id="291208"/>
    <lineage>
        <taxon>Eukaryota</taxon>
        <taxon>Fungi</taxon>
        <taxon>Dikarya</taxon>
        <taxon>Ascomycota</taxon>
        <taxon>Saccharomycotina</taxon>
        <taxon>Pichiomycetes</taxon>
        <taxon>Metschnikowiaceae</taxon>
        <taxon>Australozyma</taxon>
    </lineage>
</organism>
<evidence type="ECO:0000313" key="4">
    <source>
        <dbReference type="EMBL" id="WPK26851.1"/>
    </source>
</evidence>
<keyword evidence="5" id="KW-1185">Reference proteome</keyword>
<proteinExistence type="inferred from homology"/>
<reference evidence="4 5" key="1">
    <citation type="submission" date="2023-10" db="EMBL/GenBank/DDBJ databases">
        <title>Draft Genome Sequence of Candida saopaulonensis from a very Premature Infant with Sepsis.</title>
        <authorList>
            <person name="Ning Y."/>
            <person name="Dai R."/>
            <person name="Xiao M."/>
            <person name="Xu Y."/>
            <person name="Yan Q."/>
            <person name="Zhang L."/>
        </authorList>
    </citation>
    <scope>NUCLEOTIDE SEQUENCE [LARGE SCALE GENOMIC DNA]</scope>
    <source>
        <strain evidence="4 5">19XY460</strain>
    </source>
</reference>
<evidence type="ECO:0000256" key="1">
    <source>
        <dbReference type="ARBA" id="ARBA00010774"/>
    </source>
</evidence>
<evidence type="ECO:0000256" key="2">
    <source>
        <dbReference type="ARBA" id="ARBA00022801"/>
    </source>
</evidence>
<dbReference type="AlphaFoldDB" id="A0AAX4HEM6"/>
<name>A0AAX4HEM6_9ASCO</name>
<dbReference type="Proteomes" id="UP001338582">
    <property type="component" value="Chromosome 5"/>
</dbReference>
<dbReference type="EMBL" id="CP138898">
    <property type="protein sequence ID" value="WPK26851.1"/>
    <property type="molecule type" value="Genomic_DNA"/>
</dbReference>
<dbReference type="KEGG" id="asau:88175276"/>
<accession>A0AAX4HEM6</accession>
<dbReference type="PANTHER" id="PTHR12121:SF45">
    <property type="entry name" value="NOCTURNIN"/>
    <property type="match status" value="1"/>
</dbReference>
<gene>
    <name evidence="4" type="ORF">PUMCH_004215</name>
</gene>
<comment type="similarity">
    <text evidence="1">Belongs to the CCR4/nocturin family.</text>
</comment>
<feature type="domain" description="Endonuclease/exonuclease/phosphatase" evidence="3">
    <location>
        <begin position="37"/>
        <end position="391"/>
    </location>
</feature>
<dbReference type="InterPro" id="IPR005135">
    <property type="entry name" value="Endo/exonuclease/phosphatase"/>
</dbReference>
<evidence type="ECO:0000313" key="5">
    <source>
        <dbReference type="Proteomes" id="UP001338582"/>
    </source>
</evidence>
<dbReference type="RefSeq" id="XP_062879230.1">
    <property type="nucleotide sequence ID" value="XM_063023160.1"/>
</dbReference>
<dbReference type="GeneID" id="88175276"/>
<dbReference type="SUPFAM" id="SSF56219">
    <property type="entry name" value="DNase I-like"/>
    <property type="match status" value="1"/>
</dbReference>
<dbReference type="InterPro" id="IPR036691">
    <property type="entry name" value="Endo/exonu/phosph_ase_sf"/>
</dbReference>
<dbReference type="Pfam" id="PF03372">
    <property type="entry name" value="Exo_endo_phos"/>
    <property type="match status" value="1"/>
</dbReference>
<sequence>MLQPPRNEQAHSDFMIRDMEPIPRSGETDGFRFTIMSYNLLAQHLVQRRLYPFSGSILKWKTRFPILQLEIKHYNPSIICLQEVDVDQLVNWDTFFRKNQYKLCTYEQPGKSHCVAIAYKTQFFALEDHFGETFDNVTPPDLNHEETNNGFLVAKFHYTREAIEAHAHLKDKGLVVSTTHLFWRPDACYERARQYYVLLENISSYVAKIAIDSSGIDYSAIMAGDFNSEPFDAPYLLATTKAHADNESVRDKLIQSVISRKSDSLENPDCEKTADLRSVAETNANTLINLHKQLNYRAQSLYGLAYHLIRGKEAKFGNEPAFSNWTPAFKGMLDYIFILSKCDGLKPYSEVDMFQFETAHKIKLLKLLPLPTEDKMGVAGLPHLRWSPSDHISIMAELEVPGDKIDSLVADLGL</sequence>
<dbReference type="InterPro" id="IPR050410">
    <property type="entry name" value="CCR4/nocturin_mRNA_transcr"/>
</dbReference>